<keyword evidence="1" id="KW-0472">Membrane</keyword>
<dbReference type="PANTHER" id="PTHR46163">
    <property type="entry name" value="TYROSINE-PROTEIN PHOSPHATASE-RELATED"/>
    <property type="match status" value="1"/>
</dbReference>
<dbReference type="Proteomes" id="UP000095283">
    <property type="component" value="Unplaced"/>
</dbReference>
<keyword evidence="3" id="KW-1185">Reference proteome</keyword>
<dbReference type="InterPro" id="IPR000242">
    <property type="entry name" value="PTP_cat"/>
</dbReference>
<proteinExistence type="predicted"/>
<reference evidence="4" key="1">
    <citation type="submission" date="2016-11" db="UniProtKB">
        <authorList>
            <consortium name="WormBaseParasite"/>
        </authorList>
    </citation>
    <scope>IDENTIFICATION</scope>
</reference>
<dbReference type="InterPro" id="IPR052782">
    <property type="entry name" value="Oocyte-zygote_transition_reg"/>
</dbReference>
<keyword evidence="1" id="KW-0812">Transmembrane</keyword>
<dbReference type="SUPFAM" id="SSF52799">
    <property type="entry name" value="(Phosphotyrosine protein) phosphatases II"/>
    <property type="match status" value="1"/>
</dbReference>
<dbReference type="Gene3D" id="3.90.190.10">
    <property type="entry name" value="Protein tyrosine phosphatase superfamily"/>
    <property type="match status" value="1"/>
</dbReference>
<feature type="domain" description="Tyrosine-protein phosphatase" evidence="2">
    <location>
        <begin position="39"/>
        <end position="81"/>
    </location>
</feature>
<dbReference type="WBParaSite" id="Hba_01751">
    <property type="protein sequence ID" value="Hba_01751"/>
    <property type="gene ID" value="Hba_01751"/>
</dbReference>
<feature type="transmembrane region" description="Helical" evidence="1">
    <location>
        <begin position="75"/>
        <end position="98"/>
    </location>
</feature>
<accession>A0A1I7WAQ8</accession>
<keyword evidence="1" id="KW-1133">Transmembrane helix</keyword>
<evidence type="ECO:0000313" key="4">
    <source>
        <dbReference type="WBParaSite" id="Hba_01751"/>
    </source>
</evidence>
<dbReference type="Pfam" id="PF00102">
    <property type="entry name" value="Y_phosphatase"/>
    <property type="match status" value="1"/>
</dbReference>
<organism evidence="3 4">
    <name type="scientific">Heterorhabditis bacteriophora</name>
    <name type="common">Entomopathogenic nematode worm</name>
    <dbReference type="NCBI Taxonomy" id="37862"/>
    <lineage>
        <taxon>Eukaryota</taxon>
        <taxon>Metazoa</taxon>
        <taxon>Ecdysozoa</taxon>
        <taxon>Nematoda</taxon>
        <taxon>Chromadorea</taxon>
        <taxon>Rhabditida</taxon>
        <taxon>Rhabditina</taxon>
        <taxon>Rhabditomorpha</taxon>
        <taxon>Strongyloidea</taxon>
        <taxon>Heterorhabditidae</taxon>
        <taxon>Heterorhabditis</taxon>
    </lineage>
</organism>
<evidence type="ECO:0000259" key="2">
    <source>
        <dbReference type="Pfam" id="PF00102"/>
    </source>
</evidence>
<dbReference type="AlphaFoldDB" id="A0A1I7WAQ8"/>
<sequence>MAIKIIFIIIYISILANCFYVFTNTCSVLFKLFLSFPLQDVVCLDETRVKLTMDVPPSTDYIHANWVKFERHDRAFIAAQIIMEGQYVFVVFSVLDYIRVKIPKHKEKVHKFMEDFKMAQLNSA</sequence>
<evidence type="ECO:0000256" key="1">
    <source>
        <dbReference type="SAM" id="Phobius"/>
    </source>
</evidence>
<name>A0A1I7WAQ8_HETBA</name>
<protein>
    <submittedName>
        <fullName evidence="4">Tyrosine-protein phosphatase domain-containing protein</fullName>
    </submittedName>
</protein>
<dbReference type="GO" id="GO:0004725">
    <property type="term" value="F:protein tyrosine phosphatase activity"/>
    <property type="evidence" value="ECO:0007669"/>
    <property type="project" value="InterPro"/>
</dbReference>
<dbReference type="InterPro" id="IPR029021">
    <property type="entry name" value="Prot-tyrosine_phosphatase-like"/>
</dbReference>
<evidence type="ECO:0000313" key="3">
    <source>
        <dbReference type="Proteomes" id="UP000095283"/>
    </source>
</evidence>
<feature type="transmembrane region" description="Helical" evidence="1">
    <location>
        <begin position="7"/>
        <end position="30"/>
    </location>
</feature>